<dbReference type="InterPro" id="IPR036855">
    <property type="entry name" value="Znf_CCCH_sf"/>
</dbReference>
<feature type="zinc finger region" description="C3H1-type" evidence="5">
    <location>
        <begin position="616"/>
        <end position="642"/>
    </location>
</feature>
<name>Q4N650_THEPA</name>
<evidence type="ECO:0000256" key="3">
    <source>
        <dbReference type="ARBA" id="ARBA00022771"/>
    </source>
</evidence>
<dbReference type="GO" id="GO:0008270">
    <property type="term" value="F:zinc ion binding"/>
    <property type="evidence" value="ECO:0007669"/>
    <property type="project" value="UniProtKB-KW"/>
</dbReference>
<dbReference type="PANTHER" id="PTHR12547">
    <property type="entry name" value="CCCH ZINC FINGER/TIS11-RELATED"/>
    <property type="match status" value="1"/>
</dbReference>
<organism evidence="8 9">
    <name type="scientific">Theileria parva</name>
    <name type="common">East coast fever infection agent</name>
    <dbReference type="NCBI Taxonomy" id="5875"/>
    <lineage>
        <taxon>Eukaryota</taxon>
        <taxon>Sar</taxon>
        <taxon>Alveolata</taxon>
        <taxon>Apicomplexa</taxon>
        <taxon>Aconoidasida</taxon>
        <taxon>Piroplasmida</taxon>
        <taxon>Theileriidae</taxon>
        <taxon>Theileria</taxon>
    </lineage>
</organism>
<keyword evidence="4 5" id="KW-0862">Zinc</keyword>
<dbReference type="STRING" id="5875.Q4N650"/>
<dbReference type="OMA" id="IFNNMDS"/>
<dbReference type="AlphaFoldDB" id="Q4N650"/>
<feature type="zinc finger region" description="C3H1-type" evidence="5">
    <location>
        <begin position="651"/>
        <end position="677"/>
    </location>
</feature>
<evidence type="ECO:0000256" key="6">
    <source>
        <dbReference type="SAM" id="MobiDB-lite"/>
    </source>
</evidence>
<dbReference type="VEuPathDB" id="PiroplasmaDB:TpMuguga_02g00087"/>
<dbReference type="SUPFAM" id="SSF90229">
    <property type="entry name" value="CCCH zinc finger"/>
    <property type="match status" value="2"/>
</dbReference>
<feature type="region of interest" description="Disordered" evidence="6">
    <location>
        <begin position="227"/>
        <end position="248"/>
    </location>
</feature>
<dbReference type="EMBL" id="AAGK01000002">
    <property type="protein sequence ID" value="EAN32373.1"/>
    <property type="molecule type" value="Genomic_DNA"/>
</dbReference>
<evidence type="ECO:0000256" key="1">
    <source>
        <dbReference type="ARBA" id="ARBA00022723"/>
    </source>
</evidence>
<dbReference type="Pfam" id="PF00642">
    <property type="entry name" value="zf-CCCH"/>
    <property type="match status" value="1"/>
</dbReference>
<dbReference type="GeneID" id="3502116"/>
<proteinExistence type="predicted"/>
<dbReference type="PANTHER" id="PTHR12547:SF18">
    <property type="entry name" value="PROTEIN TIS11"/>
    <property type="match status" value="1"/>
</dbReference>
<dbReference type="Gene3D" id="4.10.1000.10">
    <property type="entry name" value="Zinc finger, CCCH-type"/>
    <property type="match status" value="2"/>
</dbReference>
<protein>
    <recommendedName>
        <fullName evidence="7">C3H1-type domain-containing protein</fullName>
    </recommendedName>
</protein>
<dbReference type="InParanoid" id="Q4N650"/>
<evidence type="ECO:0000313" key="9">
    <source>
        <dbReference type="Proteomes" id="UP000001949"/>
    </source>
</evidence>
<evidence type="ECO:0000256" key="5">
    <source>
        <dbReference type="PROSITE-ProRule" id="PRU00723"/>
    </source>
</evidence>
<comment type="caution">
    <text evidence="8">The sequence shown here is derived from an EMBL/GenBank/DDBJ whole genome shotgun (WGS) entry which is preliminary data.</text>
</comment>
<evidence type="ECO:0000259" key="7">
    <source>
        <dbReference type="PROSITE" id="PS50103"/>
    </source>
</evidence>
<evidence type="ECO:0000256" key="2">
    <source>
        <dbReference type="ARBA" id="ARBA00022737"/>
    </source>
</evidence>
<dbReference type="SMART" id="SM00356">
    <property type="entry name" value="ZnF_C3H1"/>
    <property type="match status" value="2"/>
</dbReference>
<keyword evidence="1 5" id="KW-0479">Metal-binding</keyword>
<feature type="domain" description="C3H1-type" evidence="7">
    <location>
        <begin position="616"/>
        <end position="642"/>
    </location>
</feature>
<evidence type="ECO:0000313" key="8">
    <source>
        <dbReference type="EMBL" id="EAN32373.1"/>
    </source>
</evidence>
<dbReference type="InterPro" id="IPR045877">
    <property type="entry name" value="ZFP36-like"/>
</dbReference>
<reference evidence="8 9" key="1">
    <citation type="journal article" date="2005" name="Science">
        <title>Genome sequence of Theileria parva, a bovine pathogen that transforms lymphocytes.</title>
        <authorList>
            <person name="Gardner M.J."/>
            <person name="Bishop R."/>
            <person name="Shah T."/>
            <person name="de Villiers E.P."/>
            <person name="Carlton J.M."/>
            <person name="Hall N."/>
            <person name="Ren Q."/>
            <person name="Paulsen I.T."/>
            <person name="Pain A."/>
            <person name="Berriman M."/>
            <person name="Wilson R.J.M."/>
            <person name="Sato S."/>
            <person name="Ralph S.A."/>
            <person name="Mann D.J."/>
            <person name="Xiong Z."/>
            <person name="Shallom S.J."/>
            <person name="Weidman J."/>
            <person name="Jiang L."/>
            <person name="Lynn J."/>
            <person name="Weaver B."/>
            <person name="Shoaibi A."/>
            <person name="Domingo A.R."/>
            <person name="Wasawo D."/>
            <person name="Crabtree J."/>
            <person name="Wortman J.R."/>
            <person name="Haas B."/>
            <person name="Angiuoli S.V."/>
            <person name="Creasy T.H."/>
            <person name="Lu C."/>
            <person name="Suh B."/>
            <person name="Silva J.C."/>
            <person name="Utterback T.R."/>
            <person name="Feldblyum T.V."/>
            <person name="Pertea M."/>
            <person name="Allen J."/>
            <person name="Nierman W.C."/>
            <person name="Taracha E.L.N."/>
            <person name="Salzberg S.L."/>
            <person name="White O.R."/>
            <person name="Fitzhugh H.A."/>
            <person name="Morzaria S."/>
            <person name="Venter J.C."/>
            <person name="Fraser C.M."/>
            <person name="Nene V."/>
        </authorList>
    </citation>
    <scope>NUCLEOTIDE SEQUENCE [LARGE SCALE GENOMIC DNA]</scope>
    <source>
        <strain evidence="8 9">Muguga</strain>
    </source>
</reference>
<dbReference type="Proteomes" id="UP000001949">
    <property type="component" value="Unassembled WGS sequence"/>
</dbReference>
<keyword evidence="9" id="KW-1185">Reference proteome</keyword>
<dbReference type="eggNOG" id="ENOG502ST74">
    <property type="taxonomic scope" value="Eukaryota"/>
</dbReference>
<dbReference type="RefSeq" id="XP_764656.1">
    <property type="nucleotide sequence ID" value="XM_759563.1"/>
</dbReference>
<gene>
    <name evidence="8" type="ordered locus">TP02_0087</name>
</gene>
<dbReference type="GO" id="GO:0003729">
    <property type="term" value="F:mRNA binding"/>
    <property type="evidence" value="ECO:0007669"/>
    <property type="project" value="InterPro"/>
</dbReference>
<dbReference type="InterPro" id="IPR000571">
    <property type="entry name" value="Znf_CCCH"/>
</dbReference>
<evidence type="ECO:0000256" key="4">
    <source>
        <dbReference type="ARBA" id="ARBA00022833"/>
    </source>
</evidence>
<sequence>MVNCSKTWAEKPTVAETEVLDNSVLNVSEEVKESFFGNWANHNDLTPYIESTSSSTTYISETGFPSQNISVEDNFNHVSQEEDWTNTLETCLNRSIDPNFSQFYDYSERESRGSFEEQLNNYFHENIDGIHSDFTGTFDDIDFKLMTSIDDIDSTHTNIDIDPNLINNIDIESKLLNPLEIESKLVRKLNNQDDLIIQRTPLTGRKMSNYGESYRMNEHRKIIRNSPENDLPNGHNFSGPGGITPEQYQNYCGINQQGISNTTMSQFPGQPITNENTRTLTNESIDNVTDTVSDLINDSISDSITDTISEMGSMSSNVNGQLKGNGSDFDNNLGINANYGSYRCSGSMTPSNGPSNGQHFSNSIKTSVASNDHMNQLTGSLIGDIFHQNEFSGLSEVGNDSYKDQADSLSYFNKDMINSINESYYRTLHNNVEVEYIFNNMDSLSRMDNLLTKDIADFGVASKELGLGNGLGLDLISDFSSDTMTTDLLNNDALFSEIYRDNDIDESEGWDTLMKRLCISKPVNPYPNLSSDNINCLIKDSSNAIINGNVNGVGPTLVNGNIVHLNVGNCNGVNTSHVNGNNVNIDPGNETFNSGIPVKSKDNLPTILPADPNLGFKKTSLCKYWQRGICANDDCNFAHGKKELRSTIGVWRTTICHHWKTGICRVGKDCRHAHGEEELQPKNIPANVLKNKLLNSARKYEYMRKKKSAF</sequence>
<feature type="domain" description="C3H1-type" evidence="7">
    <location>
        <begin position="651"/>
        <end position="677"/>
    </location>
</feature>
<dbReference type="KEGG" id="tpv:TP02_0087"/>
<accession>Q4N650</accession>
<dbReference type="PROSITE" id="PS50103">
    <property type="entry name" value="ZF_C3H1"/>
    <property type="match status" value="2"/>
</dbReference>
<keyword evidence="3 5" id="KW-0863">Zinc-finger</keyword>
<keyword evidence="2" id="KW-0677">Repeat</keyword>